<comment type="caution">
    <text evidence="2">The sequence shown here is derived from an EMBL/GenBank/DDBJ whole genome shotgun (WGS) entry which is preliminary data.</text>
</comment>
<reference evidence="2 3" key="1">
    <citation type="journal article" date="2015" name="Sci. Rep.">
        <title>Genome of the facultative scuticociliatosis pathogen Pseudocohnilembus persalinus provides insight into its virulence through horizontal gene transfer.</title>
        <authorList>
            <person name="Xiong J."/>
            <person name="Wang G."/>
            <person name="Cheng J."/>
            <person name="Tian M."/>
            <person name="Pan X."/>
            <person name="Warren A."/>
            <person name="Jiang C."/>
            <person name="Yuan D."/>
            <person name="Miao W."/>
        </authorList>
    </citation>
    <scope>NUCLEOTIDE SEQUENCE [LARGE SCALE GENOMIC DNA]</scope>
    <source>
        <strain evidence="2">36N120E</strain>
    </source>
</reference>
<dbReference type="InParanoid" id="A0A0V0QLB1"/>
<accession>A0A0V0QLB1</accession>
<feature type="region of interest" description="Disordered" evidence="1">
    <location>
        <begin position="177"/>
        <end position="199"/>
    </location>
</feature>
<name>A0A0V0QLB1_PSEPJ</name>
<keyword evidence="3" id="KW-1185">Reference proteome</keyword>
<protein>
    <submittedName>
        <fullName evidence="2">Uncharacterized protein</fullName>
    </submittedName>
</protein>
<dbReference type="EMBL" id="LDAU01000146">
    <property type="protein sequence ID" value="KRX03014.1"/>
    <property type="molecule type" value="Genomic_DNA"/>
</dbReference>
<evidence type="ECO:0000256" key="1">
    <source>
        <dbReference type="SAM" id="MobiDB-lite"/>
    </source>
</evidence>
<organism evidence="2 3">
    <name type="scientific">Pseudocohnilembus persalinus</name>
    <name type="common">Ciliate</name>
    <dbReference type="NCBI Taxonomy" id="266149"/>
    <lineage>
        <taxon>Eukaryota</taxon>
        <taxon>Sar</taxon>
        <taxon>Alveolata</taxon>
        <taxon>Ciliophora</taxon>
        <taxon>Intramacronucleata</taxon>
        <taxon>Oligohymenophorea</taxon>
        <taxon>Scuticociliatia</taxon>
        <taxon>Philasterida</taxon>
        <taxon>Pseudocohnilembidae</taxon>
        <taxon>Pseudocohnilembus</taxon>
    </lineage>
</organism>
<feature type="compositionally biased region" description="Basic and acidic residues" evidence="1">
    <location>
        <begin position="177"/>
        <end position="190"/>
    </location>
</feature>
<gene>
    <name evidence="2" type="ORF">PPERSA_04809</name>
</gene>
<dbReference type="Proteomes" id="UP000054937">
    <property type="component" value="Unassembled WGS sequence"/>
</dbReference>
<evidence type="ECO:0000313" key="2">
    <source>
        <dbReference type="EMBL" id="KRX03014.1"/>
    </source>
</evidence>
<dbReference type="AlphaFoldDB" id="A0A0V0QLB1"/>
<proteinExistence type="predicted"/>
<sequence length="286" mass="33452">MDKQKSPQLSKSVGALNLTTNFKELQKKYKFPKPTAKPITLESDLLISSKKKKYSNIQSKMFKINFNKQDVNQEILNKVKTSKEKFVVNRKVLNDYLSIAHRGVDMLDKIKQDLKVLDEESDKNLAYLNKTYSNQYVDGIKNLFENISPEHKYSLKSIVINAENMRKLGQNAINNVEKQEEEDKKTRQSSEKNNGTQNNINEIKNANLYFDGNQKKQIDKEQRILKTKGYLIENDVDLERQRRHSEVVQLNNKPGAYHLKLNLFNQDMKQKHTQKQDKIIIDCFQL</sequence>
<evidence type="ECO:0000313" key="3">
    <source>
        <dbReference type="Proteomes" id="UP000054937"/>
    </source>
</evidence>